<evidence type="ECO:0000313" key="1">
    <source>
        <dbReference type="EMBL" id="KWS03133.1"/>
    </source>
</evidence>
<sequence>MQPTTYPGNFTSCDDLPGVATWGGLGYSTGSAPINGQSYNLGVAGQTITFNYTPSSQNQYIGFNATMPMDYIVVKGGNAYNVFHYVPGVSSDINLYSPDNGSGEPAGVSHVTFCFVPKPTGEKTADASWQRYSDWSIDKRVVPEQITMFDGDSHQVEYTVTATPLTRGLYRIAGTITVKDPFDFGWKATAVVDTMQFGNAPNQFIAQWTSQGGDTDTLDCAKPAPNAQKIILNCSYAFDLSSLSYPFLSSASGGVNAAGITAQLQGGAQSYTFAATANFSTPANPAQSYGDSFAIDDSMLPNAVDHSFNLGDGPYVWTYPRAQPFVCGADQGSHGNTATGTWSTGANSNASASDSANVNVACRTVSISKTAQTRYERDYAWTPDKHIVVSPADAKVTAMQGCLPDPIASGDYAGNYLCDDVDVMLNTGGSYETVYRLAATRGIESESGFAVSGDIQIGWPADVTPLFSPSAPSDTLHFAGGTTQSVAPTCDAQGATSLHCSYQAALSGKLDGYNEAIIQRVKQCYDANGNASDCGLQAYTSNQAALSYGEPNVETDRCVLLTDLFNGTAGLNLGTGFGWTVQPLLCGSFAQFVTGDVDPDPGIVRSVDVLASWLPASQIGAGNTCEFMVPNLLTLATDNGASKSDEAVLSVRVPQLCASAGCTYTQGYWKTHSKYGPAPYDATWAKIGEDTLFFSSGQTWYAVFWTPPKGGNAYYILAHQYMAARLNVEAGASAPSQVSSAIAQATAWFTGRSSAAPKGPARDTAINLAGILAAYNEGSTGPGHCSVSPSTLAKAAQ</sequence>
<keyword evidence="2" id="KW-1185">Reference proteome</keyword>
<name>A0A108U5W0_9GAMM</name>
<gene>
    <name evidence="1" type="ORF">AZ78_0679</name>
</gene>
<dbReference type="EMBL" id="JAJA02000001">
    <property type="protein sequence ID" value="KWS03133.1"/>
    <property type="molecule type" value="Genomic_DNA"/>
</dbReference>
<organism evidence="1 2">
    <name type="scientific">Lysobacter capsici AZ78</name>
    <dbReference type="NCBI Taxonomy" id="1444315"/>
    <lineage>
        <taxon>Bacteria</taxon>
        <taxon>Pseudomonadati</taxon>
        <taxon>Pseudomonadota</taxon>
        <taxon>Gammaproteobacteria</taxon>
        <taxon>Lysobacterales</taxon>
        <taxon>Lysobacteraceae</taxon>
        <taxon>Lysobacter</taxon>
    </lineage>
</organism>
<protein>
    <submittedName>
        <fullName evidence="1">Uncharacterized protein</fullName>
    </submittedName>
</protein>
<comment type="caution">
    <text evidence="1">The sequence shown here is derived from an EMBL/GenBank/DDBJ whole genome shotgun (WGS) entry which is preliminary data.</text>
</comment>
<dbReference type="Proteomes" id="UP000023435">
    <property type="component" value="Unassembled WGS sequence"/>
</dbReference>
<proteinExistence type="predicted"/>
<accession>A0A108U5W0</accession>
<evidence type="ECO:0000313" key="2">
    <source>
        <dbReference type="Proteomes" id="UP000023435"/>
    </source>
</evidence>
<dbReference type="AlphaFoldDB" id="A0A108U5W0"/>
<reference evidence="1 2" key="1">
    <citation type="journal article" date="2014" name="Genome Announc.">
        <title>Draft Genome Sequence of Lysobacter capsici AZ78, a Bacterium Antagonistic to Plant-Pathogenic Oomycetes.</title>
        <authorList>
            <person name="Puopolo G."/>
            <person name="Sonego P."/>
            <person name="Engelen K."/>
            <person name="Pertot I."/>
        </authorList>
    </citation>
    <scope>NUCLEOTIDE SEQUENCE [LARGE SCALE GENOMIC DNA]</scope>
    <source>
        <strain evidence="1 2">AZ78</strain>
    </source>
</reference>